<comment type="caution">
    <text evidence="3">The sequence shown here is derived from an EMBL/GenBank/DDBJ whole genome shotgun (WGS) entry which is preliminary data.</text>
</comment>
<keyword evidence="1" id="KW-0472">Membrane</keyword>
<protein>
    <submittedName>
        <fullName evidence="3">TIGR04222 domain-containing membrane protein</fullName>
    </submittedName>
</protein>
<dbReference type="Proteomes" id="UP001550378">
    <property type="component" value="Unassembled WGS sequence"/>
</dbReference>
<accession>A0ABV2VZ18</accession>
<evidence type="ECO:0000313" key="4">
    <source>
        <dbReference type="Proteomes" id="UP001550378"/>
    </source>
</evidence>
<gene>
    <name evidence="3" type="ORF">ABZ508_03965</name>
</gene>
<feature type="signal peptide" evidence="2">
    <location>
        <begin position="1"/>
        <end position="24"/>
    </location>
</feature>
<dbReference type="InterPro" id="IPR026467">
    <property type="entry name" value="Ser/Gly_Cys_C_dom"/>
</dbReference>
<dbReference type="NCBIfam" id="TIGR04222">
    <property type="entry name" value="near_uncomplex"/>
    <property type="match status" value="1"/>
</dbReference>
<organism evidence="3 4">
    <name type="scientific">Streptomyces lavendulocolor</name>
    <dbReference type="NCBI Taxonomy" id="67316"/>
    <lineage>
        <taxon>Bacteria</taxon>
        <taxon>Bacillati</taxon>
        <taxon>Actinomycetota</taxon>
        <taxon>Actinomycetes</taxon>
        <taxon>Kitasatosporales</taxon>
        <taxon>Streptomycetaceae</taxon>
        <taxon>Streptomyces</taxon>
    </lineage>
</organism>
<dbReference type="EMBL" id="JBEXZR010000002">
    <property type="protein sequence ID" value="MEU0706525.1"/>
    <property type="molecule type" value="Genomic_DNA"/>
</dbReference>
<keyword evidence="4" id="KW-1185">Reference proteome</keyword>
<feature type="chain" id="PRO_5047222705" evidence="2">
    <location>
        <begin position="25"/>
        <end position="258"/>
    </location>
</feature>
<sequence>MLWVPFLLVTWAAAAVSCARLCLAAVEAAQPPAGRSAADRERDRDRELSLYEAAFLAGGPQRVTDLALVSMHRRRRLWLAHTGWATVVDDDPEGADDVERSVIGAIGPDGQSRIAAVRAGASAADAVRALADRLVASGLAVPECSRSAITAALRGVRRAAVLTVVLAAATALLLPAGHAPDARALTWFALPLVLTLGCLVIARVEVHPYTRWASPAGQSLLTKVSRRDPLAAVAIGGVRALHDPALRAALMPGQRGGR</sequence>
<keyword evidence="2" id="KW-0732">Signal</keyword>
<evidence type="ECO:0000256" key="1">
    <source>
        <dbReference type="SAM" id="Phobius"/>
    </source>
</evidence>
<name>A0ABV2VZ18_9ACTN</name>
<dbReference type="RefSeq" id="WP_360029011.1">
    <property type="nucleotide sequence ID" value="NZ_JBEXZR010000002.1"/>
</dbReference>
<evidence type="ECO:0000256" key="2">
    <source>
        <dbReference type="SAM" id="SignalP"/>
    </source>
</evidence>
<feature type="transmembrane region" description="Helical" evidence="1">
    <location>
        <begin position="184"/>
        <end position="202"/>
    </location>
</feature>
<proteinExistence type="predicted"/>
<evidence type="ECO:0000313" key="3">
    <source>
        <dbReference type="EMBL" id="MEU0706525.1"/>
    </source>
</evidence>
<reference evidence="3 4" key="1">
    <citation type="submission" date="2024-06" db="EMBL/GenBank/DDBJ databases">
        <title>The Natural Products Discovery Center: Release of the First 8490 Sequenced Strains for Exploring Actinobacteria Biosynthetic Diversity.</title>
        <authorList>
            <person name="Kalkreuter E."/>
            <person name="Kautsar S.A."/>
            <person name="Yang D."/>
            <person name="Bader C.D."/>
            <person name="Teijaro C.N."/>
            <person name="Fluegel L."/>
            <person name="Davis C.M."/>
            <person name="Simpson J.R."/>
            <person name="Lauterbach L."/>
            <person name="Steele A.D."/>
            <person name="Gui C."/>
            <person name="Meng S."/>
            <person name="Li G."/>
            <person name="Viehrig K."/>
            <person name="Ye F."/>
            <person name="Su P."/>
            <person name="Kiefer A.F."/>
            <person name="Nichols A."/>
            <person name="Cepeda A.J."/>
            <person name="Yan W."/>
            <person name="Fan B."/>
            <person name="Jiang Y."/>
            <person name="Adhikari A."/>
            <person name="Zheng C.-J."/>
            <person name="Schuster L."/>
            <person name="Cowan T.M."/>
            <person name="Smanski M.J."/>
            <person name="Chevrette M.G."/>
            <person name="De Carvalho L.P.S."/>
            <person name="Shen B."/>
        </authorList>
    </citation>
    <scope>NUCLEOTIDE SEQUENCE [LARGE SCALE GENOMIC DNA]</scope>
    <source>
        <strain evidence="3 4">NPDC006337</strain>
    </source>
</reference>
<keyword evidence="1" id="KW-0812">Transmembrane</keyword>
<keyword evidence="1" id="KW-1133">Transmembrane helix</keyword>
<feature type="transmembrane region" description="Helical" evidence="1">
    <location>
        <begin position="159"/>
        <end position="178"/>
    </location>
</feature>